<proteinExistence type="predicted"/>
<protein>
    <submittedName>
        <fullName evidence="1">Uncharacterized protein</fullName>
    </submittedName>
</protein>
<sequence>MLAQQIDSTGLIEQSAQDQVNRVVMATFCRTLNSTRLPPVAVLRMIAGALGKTYADVAATHQQGRCSCGWQPSPVLDVDSLRSALAYAVVCEEDLVSMHPVGRA</sequence>
<evidence type="ECO:0000313" key="1">
    <source>
        <dbReference type="EMBL" id="ABD89151.1"/>
    </source>
</evidence>
<reference evidence="1" key="1">
    <citation type="submission" date="2006-03" db="EMBL/GenBank/DDBJ databases">
        <title>Complete sequence of Rhodopseudomonas palustris BisB18.</title>
        <authorList>
            <consortium name="US DOE Joint Genome Institute"/>
            <person name="Copeland A."/>
            <person name="Lucas S."/>
            <person name="Lapidus A."/>
            <person name="Barry K."/>
            <person name="Detter J.C."/>
            <person name="Glavina del Rio T."/>
            <person name="Hammon N."/>
            <person name="Israni S."/>
            <person name="Dalin E."/>
            <person name="Tice H."/>
            <person name="Pitluck S."/>
            <person name="Chain P."/>
            <person name="Malfatti S."/>
            <person name="Shin M."/>
            <person name="Vergez L."/>
            <person name="Schmutz J."/>
            <person name="Larimer F."/>
            <person name="Land M."/>
            <person name="Hauser L."/>
            <person name="Pelletier D.A."/>
            <person name="Kyrpides N."/>
            <person name="Anderson I."/>
            <person name="Oda Y."/>
            <person name="Harwood C.S."/>
            <person name="Richardson P."/>
        </authorList>
    </citation>
    <scope>NUCLEOTIDE SEQUENCE [LARGE SCALE GENOMIC DNA]</scope>
    <source>
        <strain evidence="1">BisB18</strain>
    </source>
</reference>
<dbReference type="HOGENOM" id="CLU_181251_0_0_5"/>
<dbReference type="RefSeq" id="WP_011474034.1">
    <property type="nucleotide sequence ID" value="NC_007925.1"/>
</dbReference>
<gene>
    <name evidence="1" type="ordered locus">RPC_3616</name>
</gene>
<dbReference type="KEGG" id="rpc:RPC_3616"/>
<name>Q210N5_RHOPB</name>
<dbReference type="OrthoDB" id="7907305at2"/>
<dbReference type="EMBL" id="CP000301">
    <property type="protein sequence ID" value="ABD89151.1"/>
    <property type="molecule type" value="Genomic_DNA"/>
</dbReference>
<dbReference type="eggNOG" id="ENOG5033J73">
    <property type="taxonomic scope" value="Bacteria"/>
</dbReference>
<organism evidence="1">
    <name type="scientific">Rhodopseudomonas palustris (strain BisB18)</name>
    <dbReference type="NCBI Taxonomy" id="316056"/>
    <lineage>
        <taxon>Bacteria</taxon>
        <taxon>Pseudomonadati</taxon>
        <taxon>Pseudomonadota</taxon>
        <taxon>Alphaproteobacteria</taxon>
        <taxon>Hyphomicrobiales</taxon>
        <taxon>Nitrobacteraceae</taxon>
        <taxon>Rhodopseudomonas</taxon>
    </lineage>
</organism>
<dbReference type="AlphaFoldDB" id="Q210N5"/>
<accession>Q210N5</accession>